<organism evidence="1 2">
    <name type="scientific">Ixodes persulcatus</name>
    <name type="common">Taiga tick</name>
    <dbReference type="NCBI Taxonomy" id="34615"/>
    <lineage>
        <taxon>Eukaryota</taxon>
        <taxon>Metazoa</taxon>
        <taxon>Ecdysozoa</taxon>
        <taxon>Arthropoda</taxon>
        <taxon>Chelicerata</taxon>
        <taxon>Arachnida</taxon>
        <taxon>Acari</taxon>
        <taxon>Parasitiformes</taxon>
        <taxon>Ixodida</taxon>
        <taxon>Ixodoidea</taxon>
        <taxon>Ixodidae</taxon>
        <taxon>Ixodinae</taxon>
        <taxon>Ixodes</taxon>
    </lineage>
</organism>
<comment type="caution">
    <text evidence="1">The sequence shown here is derived from an EMBL/GenBank/DDBJ whole genome shotgun (WGS) entry which is preliminary data.</text>
</comment>
<proteinExistence type="predicted"/>
<reference evidence="1 2" key="1">
    <citation type="journal article" date="2020" name="Cell">
        <title>Large-Scale Comparative Analyses of Tick Genomes Elucidate Their Genetic Diversity and Vector Capacities.</title>
        <authorList>
            <consortium name="Tick Genome and Microbiome Consortium (TIGMIC)"/>
            <person name="Jia N."/>
            <person name="Wang J."/>
            <person name="Shi W."/>
            <person name="Du L."/>
            <person name="Sun Y."/>
            <person name="Zhan W."/>
            <person name="Jiang J.F."/>
            <person name="Wang Q."/>
            <person name="Zhang B."/>
            <person name="Ji P."/>
            <person name="Bell-Sakyi L."/>
            <person name="Cui X.M."/>
            <person name="Yuan T.T."/>
            <person name="Jiang B.G."/>
            <person name="Yang W.F."/>
            <person name="Lam T.T."/>
            <person name="Chang Q.C."/>
            <person name="Ding S.J."/>
            <person name="Wang X.J."/>
            <person name="Zhu J.G."/>
            <person name="Ruan X.D."/>
            <person name="Zhao L."/>
            <person name="Wei J.T."/>
            <person name="Ye R.Z."/>
            <person name="Que T.C."/>
            <person name="Du C.H."/>
            <person name="Zhou Y.H."/>
            <person name="Cheng J.X."/>
            <person name="Dai P.F."/>
            <person name="Guo W.B."/>
            <person name="Han X.H."/>
            <person name="Huang E.J."/>
            <person name="Li L.F."/>
            <person name="Wei W."/>
            <person name="Gao Y.C."/>
            <person name="Liu J.Z."/>
            <person name="Shao H.Z."/>
            <person name="Wang X."/>
            <person name="Wang C.C."/>
            <person name="Yang T.C."/>
            <person name="Huo Q.B."/>
            <person name="Li W."/>
            <person name="Chen H.Y."/>
            <person name="Chen S.E."/>
            <person name="Zhou L.G."/>
            <person name="Ni X.B."/>
            <person name="Tian J.H."/>
            <person name="Sheng Y."/>
            <person name="Liu T."/>
            <person name="Pan Y.S."/>
            <person name="Xia L.Y."/>
            <person name="Li J."/>
            <person name="Zhao F."/>
            <person name="Cao W.C."/>
        </authorList>
    </citation>
    <scope>NUCLEOTIDE SEQUENCE [LARGE SCALE GENOMIC DNA]</scope>
    <source>
        <strain evidence="1">Iper-2018</strain>
    </source>
</reference>
<sequence length="52" mass="5806">MEHNHASDVDGVKVTKVRMNLKRKARETSEPPSKGSLRTRLCIQGVFLSSLP</sequence>
<dbReference type="Proteomes" id="UP000805193">
    <property type="component" value="Unassembled WGS sequence"/>
</dbReference>
<accession>A0AC60Q6T3</accession>
<evidence type="ECO:0000313" key="1">
    <source>
        <dbReference type="EMBL" id="KAG0428666.1"/>
    </source>
</evidence>
<gene>
    <name evidence="1" type="ORF">HPB47_024360</name>
</gene>
<protein>
    <submittedName>
        <fullName evidence="1">Uncharacterized protein</fullName>
    </submittedName>
</protein>
<name>A0AC60Q6T3_IXOPE</name>
<evidence type="ECO:0000313" key="2">
    <source>
        <dbReference type="Proteomes" id="UP000805193"/>
    </source>
</evidence>
<keyword evidence="2" id="KW-1185">Reference proteome</keyword>
<feature type="non-terminal residue" evidence="1">
    <location>
        <position position="52"/>
    </location>
</feature>
<dbReference type="EMBL" id="JABSTQ010009498">
    <property type="protein sequence ID" value="KAG0428666.1"/>
    <property type="molecule type" value="Genomic_DNA"/>
</dbReference>